<protein>
    <submittedName>
        <fullName evidence="3">Serine hydrolase</fullName>
    </submittedName>
</protein>
<dbReference type="InterPro" id="IPR000871">
    <property type="entry name" value="Beta-lactam_class-A"/>
</dbReference>
<dbReference type="RefSeq" id="WP_225418634.1">
    <property type="nucleotide sequence ID" value="NZ_JBHSSO010000008.1"/>
</dbReference>
<feature type="domain" description="Beta-lactamase class A catalytic" evidence="2">
    <location>
        <begin position="174"/>
        <end position="290"/>
    </location>
</feature>
<feature type="transmembrane region" description="Helical" evidence="1">
    <location>
        <begin position="20"/>
        <end position="38"/>
    </location>
</feature>
<gene>
    <name evidence="3" type="ORF">ACFP1M_02420</name>
</gene>
<evidence type="ECO:0000313" key="4">
    <source>
        <dbReference type="Proteomes" id="UP001596258"/>
    </source>
</evidence>
<organism evidence="3 4">
    <name type="scientific">Levilactobacillus angrenensis</name>
    <dbReference type="NCBI Taxonomy" id="2486020"/>
    <lineage>
        <taxon>Bacteria</taxon>
        <taxon>Bacillati</taxon>
        <taxon>Bacillota</taxon>
        <taxon>Bacilli</taxon>
        <taxon>Lactobacillales</taxon>
        <taxon>Lactobacillaceae</taxon>
        <taxon>Levilactobacillus</taxon>
    </lineage>
</organism>
<dbReference type="GO" id="GO:0016787">
    <property type="term" value="F:hydrolase activity"/>
    <property type="evidence" value="ECO:0007669"/>
    <property type="project" value="UniProtKB-KW"/>
</dbReference>
<proteinExistence type="predicted"/>
<evidence type="ECO:0000259" key="2">
    <source>
        <dbReference type="Pfam" id="PF13354"/>
    </source>
</evidence>
<dbReference type="Pfam" id="PF13354">
    <property type="entry name" value="Beta-lactamase2"/>
    <property type="match status" value="1"/>
</dbReference>
<dbReference type="SUPFAM" id="SSF56601">
    <property type="entry name" value="beta-lactamase/transpeptidase-like"/>
    <property type="match status" value="1"/>
</dbReference>
<accession>A0ABW1U684</accession>
<dbReference type="EMBL" id="JBHSSO010000008">
    <property type="protein sequence ID" value="MFC6289069.1"/>
    <property type="molecule type" value="Genomic_DNA"/>
</dbReference>
<sequence length="325" mass="35562">MPMKHAQTHSIGRLLFKYRIVVMAIAIVVLGFTGIFSVQARQKNTSQAHATTSPQPATGRQITHEQRRVKKQLYTYLKHITADGNTSVSFYNLGAVAGSRSAQSAVANKFYQRGKLAASANAHTPEVSASTYKLYIAAYLFHLSQQHAYTWTPTNQDGFHRMIVNSANDFPEDILDTYGLDGLNAFLASEGLYTPTFVAGQEATTTATSLRKMLVKLARAQAPFNNAHNRSWLLSLMKKQVYRDGIPAGAAAATKGTIVADKVGWLADTNNDAGIVTLPNGQRYVLVIMTHGAGQSGFSGFPRMGQSTKHIQKLVYNPKLVKQLE</sequence>
<dbReference type="PANTHER" id="PTHR35333">
    <property type="entry name" value="BETA-LACTAMASE"/>
    <property type="match status" value="1"/>
</dbReference>
<dbReference type="InterPro" id="IPR012338">
    <property type="entry name" value="Beta-lactam/transpept-like"/>
</dbReference>
<dbReference type="Proteomes" id="UP001596258">
    <property type="component" value="Unassembled WGS sequence"/>
</dbReference>
<evidence type="ECO:0000256" key="1">
    <source>
        <dbReference type="SAM" id="Phobius"/>
    </source>
</evidence>
<dbReference type="Gene3D" id="3.40.710.10">
    <property type="entry name" value="DD-peptidase/beta-lactamase superfamily"/>
    <property type="match status" value="1"/>
</dbReference>
<keyword evidence="1" id="KW-0812">Transmembrane</keyword>
<reference evidence="4" key="1">
    <citation type="journal article" date="2019" name="Int. J. Syst. Evol. Microbiol.">
        <title>The Global Catalogue of Microorganisms (GCM) 10K type strain sequencing project: providing services to taxonomists for standard genome sequencing and annotation.</title>
        <authorList>
            <consortium name="The Broad Institute Genomics Platform"/>
            <consortium name="The Broad Institute Genome Sequencing Center for Infectious Disease"/>
            <person name="Wu L."/>
            <person name="Ma J."/>
        </authorList>
    </citation>
    <scope>NUCLEOTIDE SEQUENCE [LARGE SCALE GENOMIC DNA]</scope>
    <source>
        <strain evidence="4">CCM 8893</strain>
    </source>
</reference>
<keyword evidence="1" id="KW-1133">Transmembrane helix</keyword>
<dbReference type="PANTHER" id="PTHR35333:SF3">
    <property type="entry name" value="BETA-LACTAMASE-TYPE TRANSPEPTIDASE FOLD CONTAINING PROTEIN"/>
    <property type="match status" value="1"/>
</dbReference>
<comment type="caution">
    <text evidence="3">The sequence shown here is derived from an EMBL/GenBank/DDBJ whole genome shotgun (WGS) entry which is preliminary data.</text>
</comment>
<name>A0ABW1U684_9LACO</name>
<dbReference type="InterPro" id="IPR045155">
    <property type="entry name" value="Beta-lactam_cat"/>
</dbReference>
<keyword evidence="4" id="KW-1185">Reference proteome</keyword>
<evidence type="ECO:0000313" key="3">
    <source>
        <dbReference type="EMBL" id="MFC6289069.1"/>
    </source>
</evidence>
<keyword evidence="3" id="KW-0378">Hydrolase</keyword>
<keyword evidence="1" id="KW-0472">Membrane</keyword>